<dbReference type="PROSITE" id="PS51910">
    <property type="entry name" value="GH18_2"/>
    <property type="match status" value="1"/>
</dbReference>
<dbReference type="SUPFAM" id="SSF54556">
    <property type="entry name" value="Chitinase insertion domain"/>
    <property type="match status" value="1"/>
</dbReference>
<dbReference type="InterPro" id="IPR001579">
    <property type="entry name" value="Glyco_hydro_18_chit_AS"/>
</dbReference>
<dbReference type="SMART" id="SM00636">
    <property type="entry name" value="Glyco_18"/>
    <property type="match status" value="1"/>
</dbReference>
<dbReference type="AlphaFoldDB" id="A0A423STZ3"/>
<dbReference type="GO" id="GO:0005576">
    <property type="term" value="C:extracellular region"/>
    <property type="evidence" value="ECO:0007669"/>
    <property type="project" value="InterPro"/>
</dbReference>
<feature type="domain" description="Chitin-binding type-2" evidence="8">
    <location>
        <begin position="451"/>
        <end position="509"/>
    </location>
</feature>
<dbReference type="Gene3D" id="2.170.140.10">
    <property type="entry name" value="Chitin binding domain"/>
    <property type="match status" value="1"/>
</dbReference>
<evidence type="ECO:0000259" key="9">
    <source>
        <dbReference type="PROSITE" id="PS51910"/>
    </source>
</evidence>
<dbReference type="CDD" id="cd02872">
    <property type="entry name" value="GH18_chitolectin_chitotriosidase"/>
    <property type="match status" value="1"/>
</dbReference>
<evidence type="ECO:0000256" key="4">
    <source>
        <dbReference type="ARBA" id="ARBA00023157"/>
    </source>
</evidence>
<keyword evidence="2" id="KW-0147">Chitin-binding</keyword>
<evidence type="ECO:0000313" key="11">
    <source>
        <dbReference type="Proteomes" id="UP000283509"/>
    </source>
</evidence>
<dbReference type="InterPro" id="IPR050314">
    <property type="entry name" value="Glycosyl_Hydrlase_18"/>
</dbReference>
<dbReference type="Pfam" id="PF00704">
    <property type="entry name" value="Glyco_hydro_18"/>
    <property type="match status" value="1"/>
</dbReference>
<dbReference type="STRING" id="6689.A0A423STZ3"/>
<feature type="compositionally biased region" description="Low complexity" evidence="7">
    <location>
        <begin position="432"/>
        <end position="445"/>
    </location>
</feature>
<dbReference type="PANTHER" id="PTHR11177:SF360">
    <property type="entry name" value="CHITINASE 4-RELATED"/>
    <property type="match status" value="1"/>
</dbReference>
<dbReference type="SMART" id="SM00494">
    <property type="entry name" value="ChtBD2"/>
    <property type="match status" value="1"/>
</dbReference>
<dbReference type="InterPro" id="IPR001223">
    <property type="entry name" value="Glyco_hydro18_cat"/>
</dbReference>
<accession>A0A423STZ3</accession>
<dbReference type="FunFam" id="3.20.20.80:FF:000097">
    <property type="entry name" value="Probable chitinase 2"/>
    <property type="match status" value="1"/>
</dbReference>
<evidence type="ECO:0000256" key="6">
    <source>
        <dbReference type="RuleBase" id="RU000489"/>
    </source>
</evidence>
<dbReference type="GO" id="GO:0008061">
    <property type="term" value="F:chitin binding"/>
    <property type="evidence" value="ECO:0007669"/>
    <property type="project" value="UniProtKB-KW"/>
</dbReference>
<dbReference type="OrthoDB" id="73875at2759"/>
<organism evidence="10 11">
    <name type="scientific">Penaeus vannamei</name>
    <name type="common">Whiteleg shrimp</name>
    <name type="synonym">Litopenaeus vannamei</name>
    <dbReference type="NCBI Taxonomy" id="6689"/>
    <lineage>
        <taxon>Eukaryota</taxon>
        <taxon>Metazoa</taxon>
        <taxon>Ecdysozoa</taxon>
        <taxon>Arthropoda</taxon>
        <taxon>Crustacea</taxon>
        <taxon>Multicrustacea</taxon>
        <taxon>Malacostraca</taxon>
        <taxon>Eumalacostraca</taxon>
        <taxon>Eucarida</taxon>
        <taxon>Decapoda</taxon>
        <taxon>Dendrobranchiata</taxon>
        <taxon>Penaeoidea</taxon>
        <taxon>Penaeidae</taxon>
        <taxon>Penaeus</taxon>
    </lineage>
</organism>
<keyword evidence="4" id="KW-1015">Disulfide bond</keyword>
<keyword evidence="11" id="KW-1185">Reference proteome</keyword>
<dbReference type="SUPFAM" id="SSF51445">
    <property type="entry name" value="(Trans)glycosidases"/>
    <property type="match status" value="1"/>
</dbReference>
<sequence length="518" mass="57142">MWSGKHAPLPPPAVASIKLYSGGILGAQSKTMRLLLLLPLVAASLSLTEGVMVCYFGSWAVYRQGLGKFDVEDIDPKICTHIIFGFAGLAHDSSIRVLDPWNELCDNYGKCAYDRFTALKQQNANLKAILAVGGWNEGSPKYSKMAADPVLRNRFITSSIELLKKHGFDGLDMDWEYPTQRGGSPDDYDNFVILMAELNQALHAEGMLLTAAVSAGKATIDPAYNVPELSKSLDLINVMTYDLHGAWDDYTHHQSGLYAHPLDEGDNAFLNVDFAISYWIEKGARPGQIALGIPLYGRCWTLASQQETGYYAPAHQPGAAGDWTRSPGMLGYNEICYMQTTQDWTVVDDPAMNEPYTYYFPMNNIWCSYDHAASVAIKAEYAKSKGLAGTMVWSVETDDFRGLCHNRKYHLIKTMVEVFGGGSITEPPPLPTTTRDPNEPTTTTRAPPPPGVHCTQPGLNPDPLDCTHYYLCSLNTSGGYNEKEEVCPEGTLYNPQSYYCDWASSVCHLGEDVCPNDC</sequence>
<feature type="domain" description="GH18" evidence="9">
    <location>
        <begin position="50"/>
        <end position="422"/>
    </location>
</feature>
<reference evidence="10 11" key="1">
    <citation type="submission" date="2018-04" db="EMBL/GenBank/DDBJ databases">
        <authorList>
            <person name="Zhang X."/>
            <person name="Yuan J."/>
            <person name="Li F."/>
            <person name="Xiang J."/>
        </authorList>
    </citation>
    <scope>NUCLEOTIDE SEQUENCE [LARGE SCALE GENOMIC DNA]</scope>
    <source>
        <tissue evidence="10">Muscle</tissue>
    </source>
</reference>
<dbReference type="PANTHER" id="PTHR11177">
    <property type="entry name" value="CHITINASE"/>
    <property type="match status" value="1"/>
</dbReference>
<evidence type="ECO:0000256" key="3">
    <source>
        <dbReference type="ARBA" id="ARBA00022801"/>
    </source>
</evidence>
<evidence type="ECO:0000256" key="7">
    <source>
        <dbReference type="SAM" id="MobiDB-lite"/>
    </source>
</evidence>
<reference evidence="10 11" key="2">
    <citation type="submission" date="2019-01" db="EMBL/GenBank/DDBJ databases">
        <title>The decoding of complex shrimp genome reveals the adaptation for benthos swimmer, frequently molting mechanism and breeding impact on genome.</title>
        <authorList>
            <person name="Sun Y."/>
            <person name="Gao Y."/>
            <person name="Yu Y."/>
        </authorList>
    </citation>
    <scope>NUCLEOTIDE SEQUENCE [LARGE SCALE GENOMIC DNA]</scope>
    <source>
        <tissue evidence="10">Muscle</tissue>
    </source>
</reference>
<dbReference type="Gene3D" id="3.20.20.80">
    <property type="entry name" value="Glycosidases"/>
    <property type="match status" value="1"/>
</dbReference>
<evidence type="ECO:0000256" key="5">
    <source>
        <dbReference type="ARBA" id="ARBA00023295"/>
    </source>
</evidence>
<dbReference type="PROSITE" id="PS01095">
    <property type="entry name" value="GH18_1"/>
    <property type="match status" value="1"/>
</dbReference>
<gene>
    <name evidence="10" type="ORF">C7M84_014271</name>
</gene>
<dbReference type="FunFam" id="3.10.50.10:FF:000001">
    <property type="entry name" value="Chitinase 3-like 1"/>
    <property type="match status" value="1"/>
</dbReference>
<dbReference type="GO" id="GO:0005975">
    <property type="term" value="P:carbohydrate metabolic process"/>
    <property type="evidence" value="ECO:0007669"/>
    <property type="project" value="InterPro"/>
</dbReference>
<feature type="region of interest" description="Disordered" evidence="7">
    <location>
        <begin position="423"/>
        <end position="452"/>
    </location>
</feature>
<evidence type="ECO:0000256" key="2">
    <source>
        <dbReference type="ARBA" id="ARBA00022669"/>
    </source>
</evidence>
<dbReference type="InterPro" id="IPR036508">
    <property type="entry name" value="Chitin-bd_dom_sf"/>
</dbReference>
<evidence type="ECO:0000313" key="10">
    <source>
        <dbReference type="EMBL" id="ROT67649.1"/>
    </source>
</evidence>
<dbReference type="PROSITE" id="PS50940">
    <property type="entry name" value="CHIT_BIND_II"/>
    <property type="match status" value="1"/>
</dbReference>
<keyword evidence="3 6" id="KW-0378">Hydrolase</keyword>
<dbReference type="GO" id="GO:0006032">
    <property type="term" value="P:chitin catabolic process"/>
    <property type="evidence" value="ECO:0007669"/>
    <property type="project" value="TreeGrafter"/>
</dbReference>
<proteinExistence type="inferred from homology"/>
<dbReference type="Pfam" id="PF01607">
    <property type="entry name" value="CBM_14"/>
    <property type="match status" value="1"/>
</dbReference>
<dbReference type="InterPro" id="IPR017853">
    <property type="entry name" value="GH"/>
</dbReference>
<dbReference type="InterPro" id="IPR029070">
    <property type="entry name" value="Chitinase_insertion_sf"/>
</dbReference>
<protein>
    <submittedName>
        <fullName evidence="10">Chitinase</fullName>
    </submittedName>
</protein>
<name>A0A423STZ3_PENVA</name>
<dbReference type="InterPro" id="IPR011583">
    <property type="entry name" value="Chitinase_II/V-like_cat"/>
</dbReference>
<dbReference type="Proteomes" id="UP000283509">
    <property type="component" value="Unassembled WGS sequence"/>
</dbReference>
<dbReference type="InterPro" id="IPR002557">
    <property type="entry name" value="Chitin-bd_dom"/>
</dbReference>
<dbReference type="Gene3D" id="3.10.50.10">
    <property type="match status" value="1"/>
</dbReference>
<dbReference type="GO" id="GO:0004568">
    <property type="term" value="F:chitinase activity"/>
    <property type="evidence" value="ECO:0007669"/>
    <property type="project" value="TreeGrafter"/>
</dbReference>
<comment type="caution">
    <text evidence="10">The sequence shown here is derived from an EMBL/GenBank/DDBJ whole genome shotgun (WGS) entry which is preliminary data.</text>
</comment>
<keyword evidence="5 6" id="KW-0326">Glycosidase</keyword>
<dbReference type="SUPFAM" id="SSF57625">
    <property type="entry name" value="Invertebrate chitin-binding proteins"/>
    <property type="match status" value="1"/>
</dbReference>
<dbReference type="EMBL" id="QCYY01002785">
    <property type="protein sequence ID" value="ROT67649.1"/>
    <property type="molecule type" value="Genomic_DNA"/>
</dbReference>
<comment type="similarity">
    <text evidence="1">Belongs to the glycosyl hydrolase 18 family. Chitinase class II subfamily.</text>
</comment>
<evidence type="ECO:0000256" key="1">
    <source>
        <dbReference type="ARBA" id="ARBA00009121"/>
    </source>
</evidence>
<evidence type="ECO:0000259" key="8">
    <source>
        <dbReference type="PROSITE" id="PS50940"/>
    </source>
</evidence>